<dbReference type="InterPro" id="IPR002775">
    <property type="entry name" value="DNA/RNA-bd_Alba-like"/>
</dbReference>
<protein>
    <recommendedName>
        <fullName evidence="4">DNA/RNA-binding protein Alba-like domain-containing protein</fullName>
    </recommendedName>
</protein>
<comment type="subcellular location">
    <subcellularLocation>
        <location evidence="1">Nucleus</location>
    </subcellularLocation>
</comment>
<proteinExistence type="inferred from homology"/>
<evidence type="ECO:0000313" key="6">
    <source>
        <dbReference type="Proteomes" id="UP001149090"/>
    </source>
</evidence>
<accession>A0A9Q0LCM2</accession>
<dbReference type="OrthoDB" id="424402at2759"/>
<dbReference type="InterPro" id="IPR051958">
    <property type="entry name" value="Alba-like_NAB"/>
</dbReference>
<evidence type="ECO:0000259" key="4">
    <source>
        <dbReference type="Pfam" id="PF01918"/>
    </source>
</evidence>
<keyword evidence="3" id="KW-0539">Nucleus</keyword>
<comment type="caution">
    <text evidence="5">The sequence shown here is derived from an EMBL/GenBank/DDBJ whole genome shotgun (WGS) entry which is preliminary data.</text>
</comment>
<reference evidence="5" key="1">
    <citation type="submission" date="2022-10" db="EMBL/GenBank/DDBJ databases">
        <title>Novel sulphate-reducing endosymbionts in the free-living metamonad Anaeramoeba.</title>
        <authorList>
            <person name="Jerlstrom-Hultqvist J."/>
            <person name="Cepicka I."/>
            <person name="Gallot-Lavallee L."/>
            <person name="Salas-Leiva D."/>
            <person name="Curtis B.A."/>
            <person name="Zahonova K."/>
            <person name="Pipaliya S."/>
            <person name="Dacks J."/>
            <person name="Roger A.J."/>
        </authorList>
    </citation>
    <scope>NUCLEOTIDE SEQUENCE</scope>
    <source>
        <strain evidence="5">BMAN</strain>
    </source>
</reference>
<dbReference type="PANTHER" id="PTHR13516:SF4">
    <property type="entry name" value="FI09323P"/>
    <property type="match status" value="1"/>
</dbReference>
<evidence type="ECO:0000313" key="5">
    <source>
        <dbReference type="EMBL" id="KAJ5070417.1"/>
    </source>
</evidence>
<evidence type="ECO:0000256" key="3">
    <source>
        <dbReference type="ARBA" id="ARBA00023242"/>
    </source>
</evidence>
<dbReference type="AlphaFoldDB" id="A0A9Q0LCM2"/>
<evidence type="ECO:0000256" key="1">
    <source>
        <dbReference type="ARBA" id="ARBA00004123"/>
    </source>
</evidence>
<dbReference type="Pfam" id="PF01918">
    <property type="entry name" value="Alba"/>
    <property type="match status" value="1"/>
</dbReference>
<evidence type="ECO:0000256" key="2">
    <source>
        <dbReference type="ARBA" id="ARBA00008018"/>
    </source>
</evidence>
<dbReference type="OMA" id="IKICTKG"/>
<sequence>MDSNSIIKICTKGKISNYVKYGNQLIENGNKKITIVGVGNVMNKVVSVAEILKRKNPKFHQINSIQFVEIETPSKTTKKIPSISIFLSLEKPENTALGYQAPLEEEKNEEIRRLGPFIDMKKEQKNFNQISKKKSQDFQ</sequence>
<dbReference type="SUPFAM" id="SSF82704">
    <property type="entry name" value="AlbA-like"/>
    <property type="match status" value="1"/>
</dbReference>
<dbReference type="PANTHER" id="PTHR13516">
    <property type="entry name" value="RIBONUCLEASE P SUBUNIT P25"/>
    <property type="match status" value="1"/>
</dbReference>
<dbReference type="Proteomes" id="UP001149090">
    <property type="component" value="Unassembled WGS sequence"/>
</dbReference>
<dbReference type="InterPro" id="IPR036882">
    <property type="entry name" value="Alba-like_dom_sf"/>
</dbReference>
<dbReference type="EMBL" id="JAPDFW010000095">
    <property type="protein sequence ID" value="KAJ5070417.1"/>
    <property type="molecule type" value="Genomic_DNA"/>
</dbReference>
<name>A0A9Q0LCM2_ANAIG</name>
<keyword evidence="6" id="KW-1185">Reference proteome</keyword>
<dbReference type="GO" id="GO:0003723">
    <property type="term" value="F:RNA binding"/>
    <property type="evidence" value="ECO:0007669"/>
    <property type="project" value="TreeGrafter"/>
</dbReference>
<dbReference type="GO" id="GO:0005634">
    <property type="term" value="C:nucleus"/>
    <property type="evidence" value="ECO:0007669"/>
    <property type="project" value="UniProtKB-SubCell"/>
</dbReference>
<organism evidence="5 6">
    <name type="scientific">Anaeramoeba ignava</name>
    <name type="common">Anaerobic marine amoeba</name>
    <dbReference type="NCBI Taxonomy" id="1746090"/>
    <lineage>
        <taxon>Eukaryota</taxon>
        <taxon>Metamonada</taxon>
        <taxon>Anaeramoebidae</taxon>
        <taxon>Anaeramoeba</taxon>
    </lineage>
</organism>
<feature type="domain" description="DNA/RNA-binding protein Alba-like" evidence="4">
    <location>
        <begin position="7"/>
        <end position="67"/>
    </location>
</feature>
<dbReference type="Gene3D" id="3.30.110.20">
    <property type="entry name" value="Alba-like domain"/>
    <property type="match status" value="1"/>
</dbReference>
<comment type="similarity">
    <text evidence="2">Belongs to the histone-like Alba family.</text>
</comment>
<gene>
    <name evidence="5" type="ORF">M0811_10889</name>
</gene>